<evidence type="ECO:0000313" key="1">
    <source>
        <dbReference type="EMBL" id="EFP07075.1"/>
    </source>
</evidence>
<proteinExistence type="predicted"/>
<name>E3MQQ8_CAERE</name>
<dbReference type="HOGENOM" id="CLU_1867018_0_0_1"/>
<accession>E3MQQ8</accession>
<protein>
    <submittedName>
        <fullName evidence="1">Uncharacterized protein</fullName>
    </submittedName>
</protein>
<organism evidence="2">
    <name type="scientific">Caenorhabditis remanei</name>
    <name type="common">Caenorhabditis vulgaris</name>
    <dbReference type="NCBI Taxonomy" id="31234"/>
    <lineage>
        <taxon>Eukaryota</taxon>
        <taxon>Metazoa</taxon>
        <taxon>Ecdysozoa</taxon>
        <taxon>Nematoda</taxon>
        <taxon>Chromadorea</taxon>
        <taxon>Rhabditida</taxon>
        <taxon>Rhabditina</taxon>
        <taxon>Rhabditomorpha</taxon>
        <taxon>Rhabditoidea</taxon>
        <taxon>Rhabditidae</taxon>
        <taxon>Peloderinae</taxon>
        <taxon>Caenorhabditis</taxon>
    </lineage>
</organism>
<gene>
    <name evidence="1" type="ORF">CRE_12873</name>
</gene>
<evidence type="ECO:0000313" key="2">
    <source>
        <dbReference type="Proteomes" id="UP000008281"/>
    </source>
</evidence>
<dbReference type="OrthoDB" id="5798066at2759"/>
<reference evidence="1" key="1">
    <citation type="submission" date="2007-07" db="EMBL/GenBank/DDBJ databases">
        <title>PCAP assembly of the Caenorhabditis remanei genome.</title>
        <authorList>
            <consortium name="The Caenorhabditis remanei Sequencing Consortium"/>
            <person name="Wilson R.K."/>
        </authorList>
    </citation>
    <scope>NUCLEOTIDE SEQUENCE [LARGE SCALE GENOMIC DNA]</scope>
    <source>
        <strain evidence="1">PB4641</strain>
    </source>
</reference>
<sequence length="137" mass="15376">MELFENFPLIIGKCEDSIRNIKVTKYATANNVYWAIPPIRQSENSSNALVMLGIRDGDSEAISKIKTTFLSLKSYGTSAYGSKNIDFDTFYNYVIGVNDTGLQTIYDSNGNIVELKELSGFIFFRDVLGEKVSFIML</sequence>
<dbReference type="AlphaFoldDB" id="E3MQQ8"/>
<dbReference type="EMBL" id="DS268467">
    <property type="protein sequence ID" value="EFP07075.1"/>
    <property type="molecule type" value="Genomic_DNA"/>
</dbReference>
<dbReference type="Proteomes" id="UP000008281">
    <property type="component" value="Unassembled WGS sequence"/>
</dbReference>
<dbReference type="InParanoid" id="E3MQQ8"/>
<keyword evidence="2" id="KW-1185">Reference proteome</keyword>